<sequence>MSCYQQVYFAHGLQLAVVDILYKKNIEREEDYQEITSNESDTNDEDSNDTHEGVTVTTTTDPRNLHLSRAEKELQMQIQKDMKTYSINTKKEKGFEKMLRKEMTEYEREGVRGKYLSFIHEYLLTIKPSVEEERAFLDVGYICSSVRSRLADDTINTIRFLRSFFQNQK</sequence>
<evidence type="ECO:0008006" key="4">
    <source>
        <dbReference type="Google" id="ProtNLM"/>
    </source>
</evidence>
<feature type="region of interest" description="Disordered" evidence="1">
    <location>
        <begin position="32"/>
        <end position="61"/>
    </location>
</feature>
<proteinExistence type="predicted"/>
<reference evidence="2 3" key="1">
    <citation type="journal article" date="2019" name="Sci. Rep.">
        <title>Orb-weaving spider Araneus ventricosus genome elucidates the spidroin gene catalogue.</title>
        <authorList>
            <person name="Kono N."/>
            <person name="Nakamura H."/>
            <person name="Ohtoshi R."/>
            <person name="Moran D.A.P."/>
            <person name="Shinohara A."/>
            <person name="Yoshida Y."/>
            <person name="Fujiwara M."/>
            <person name="Mori M."/>
            <person name="Tomita M."/>
            <person name="Arakawa K."/>
        </authorList>
    </citation>
    <scope>NUCLEOTIDE SEQUENCE [LARGE SCALE GENOMIC DNA]</scope>
</reference>
<name>A0A4Y2HDH3_ARAVE</name>
<protein>
    <recommendedName>
        <fullName evidence="4">HAT C-terminal dimerisation domain-containing protein</fullName>
    </recommendedName>
</protein>
<gene>
    <name evidence="2" type="ORF">AVEN_11384_1</name>
</gene>
<evidence type="ECO:0000313" key="2">
    <source>
        <dbReference type="EMBL" id="GBM63321.1"/>
    </source>
</evidence>
<accession>A0A4Y2HDH3</accession>
<evidence type="ECO:0000313" key="3">
    <source>
        <dbReference type="Proteomes" id="UP000499080"/>
    </source>
</evidence>
<dbReference type="AlphaFoldDB" id="A0A4Y2HDH3"/>
<dbReference type="OrthoDB" id="8124016at2759"/>
<evidence type="ECO:0000256" key="1">
    <source>
        <dbReference type="SAM" id="MobiDB-lite"/>
    </source>
</evidence>
<organism evidence="2 3">
    <name type="scientific">Araneus ventricosus</name>
    <name type="common">Orbweaver spider</name>
    <name type="synonym">Epeira ventricosa</name>
    <dbReference type="NCBI Taxonomy" id="182803"/>
    <lineage>
        <taxon>Eukaryota</taxon>
        <taxon>Metazoa</taxon>
        <taxon>Ecdysozoa</taxon>
        <taxon>Arthropoda</taxon>
        <taxon>Chelicerata</taxon>
        <taxon>Arachnida</taxon>
        <taxon>Araneae</taxon>
        <taxon>Araneomorphae</taxon>
        <taxon>Entelegynae</taxon>
        <taxon>Araneoidea</taxon>
        <taxon>Araneidae</taxon>
        <taxon>Araneus</taxon>
    </lineage>
</organism>
<dbReference type="Proteomes" id="UP000499080">
    <property type="component" value="Unassembled WGS sequence"/>
</dbReference>
<comment type="caution">
    <text evidence="2">The sequence shown here is derived from an EMBL/GenBank/DDBJ whole genome shotgun (WGS) entry which is preliminary data.</text>
</comment>
<keyword evidence="3" id="KW-1185">Reference proteome</keyword>
<dbReference type="EMBL" id="BGPR01001862">
    <property type="protein sequence ID" value="GBM63321.1"/>
    <property type="molecule type" value="Genomic_DNA"/>
</dbReference>